<name>A0ABZ2QTW8_9ACTN</name>
<feature type="compositionally biased region" description="Polar residues" evidence="1">
    <location>
        <begin position="1"/>
        <end position="13"/>
    </location>
</feature>
<dbReference type="SUPFAM" id="SSF143744">
    <property type="entry name" value="GlcG-like"/>
    <property type="match status" value="1"/>
</dbReference>
<dbReference type="InterPro" id="IPR005624">
    <property type="entry name" value="PduO/GlcC-like"/>
</dbReference>
<proteinExistence type="predicted"/>
<dbReference type="RefSeq" id="WP_407287205.1">
    <property type="nucleotide sequence ID" value="NZ_CP147982.1"/>
</dbReference>
<evidence type="ECO:0000313" key="2">
    <source>
        <dbReference type="EMBL" id="WXK78337.1"/>
    </source>
</evidence>
<feature type="region of interest" description="Disordered" evidence="1">
    <location>
        <begin position="1"/>
        <end position="22"/>
    </location>
</feature>
<dbReference type="Pfam" id="PF03928">
    <property type="entry name" value="HbpS-like"/>
    <property type="match status" value="1"/>
</dbReference>
<organism evidence="2 3">
    <name type="scientific">Streptomyces sirii</name>
    <dbReference type="NCBI Taxonomy" id="3127701"/>
    <lineage>
        <taxon>Bacteria</taxon>
        <taxon>Bacillati</taxon>
        <taxon>Actinomycetota</taxon>
        <taxon>Actinomycetes</taxon>
        <taxon>Kitasatosporales</taxon>
        <taxon>Streptomycetaceae</taxon>
        <taxon>Streptomyces</taxon>
    </lineage>
</organism>
<dbReference type="PANTHER" id="PTHR34309:SF1">
    <property type="entry name" value="PROTEIN GLCG"/>
    <property type="match status" value="1"/>
</dbReference>
<dbReference type="PANTHER" id="PTHR34309">
    <property type="entry name" value="SLR1406 PROTEIN"/>
    <property type="match status" value="1"/>
</dbReference>
<dbReference type="Proteomes" id="UP001626628">
    <property type="component" value="Chromosome"/>
</dbReference>
<sequence length="157" mass="16075">MSTSTPQASTPHASTADAAPAVRPLTTRDAETLIEAAVRAAEALGVRGSVTVVDAGGHLLGFRRDDTAVLISGETSTRKAYTALQLDAPTAELVDLVRPDGLFHTLPTALDRPLLFLAGGVPLHRDGRLIGAIGVGGGAPDQDHQIAITAIAEADLA</sequence>
<dbReference type="InterPro" id="IPR052517">
    <property type="entry name" value="GlcG_carb_metab_protein"/>
</dbReference>
<evidence type="ECO:0000313" key="3">
    <source>
        <dbReference type="Proteomes" id="UP001626628"/>
    </source>
</evidence>
<keyword evidence="3" id="KW-1185">Reference proteome</keyword>
<dbReference type="Gene3D" id="3.30.450.150">
    <property type="entry name" value="Haem-degrading domain"/>
    <property type="match status" value="1"/>
</dbReference>
<protein>
    <submittedName>
        <fullName evidence="2">Heme-binding protein</fullName>
    </submittedName>
</protein>
<accession>A0ABZ2QTW8</accession>
<gene>
    <name evidence="2" type="ORF">WAB15_21345</name>
</gene>
<reference evidence="2 3" key="1">
    <citation type="submission" date="2024-03" db="EMBL/GenBank/DDBJ databases">
        <title>The complete genome of Streptomyces sirii sp.nov.</title>
        <authorList>
            <person name="Zakalyukina Y.V."/>
            <person name="Belik A.R."/>
            <person name="Biryukov M.V."/>
            <person name="Baturina O.A."/>
            <person name="Kabilov M.R."/>
        </authorList>
    </citation>
    <scope>NUCLEOTIDE SEQUENCE [LARGE SCALE GENOMIC DNA]</scope>
    <source>
        <strain evidence="2 3">BP-8</strain>
    </source>
</reference>
<dbReference type="InterPro" id="IPR038084">
    <property type="entry name" value="PduO/GlcC-like_sf"/>
</dbReference>
<evidence type="ECO:0000256" key="1">
    <source>
        <dbReference type="SAM" id="MobiDB-lite"/>
    </source>
</evidence>
<dbReference type="EMBL" id="CP147982">
    <property type="protein sequence ID" value="WXK78337.1"/>
    <property type="molecule type" value="Genomic_DNA"/>
</dbReference>